<feature type="domain" description="Protein-glutamine gamma-glutamyltransferase-like C-terminal" evidence="3">
    <location>
        <begin position="131"/>
        <end position="198"/>
    </location>
</feature>
<comment type="caution">
    <text evidence="4">The sequence shown here is derived from an EMBL/GenBank/DDBJ whole genome shotgun (WGS) entry which is preliminary data.</text>
</comment>
<evidence type="ECO:0000256" key="2">
    <source>
        <dbReference type="SAM" id="Phobius"/>
    </source>
</evidence>
<dbReference type="Proteomes" id="UP001596058">
    <property type="component" value="Unassembled WGS sequence"/>
</dbReference>
<feature type="compositionally biased region" description="Pro residues" evidence="1">
    <location>
        <begin position="228"/>
        <end position="268"/>
    </location>
</feature>
<keyword evidence="2" id="KW-1133">Transmembrane helix</keyword>
<evidence type="ECO:0000313" key="4">
    <source>
        <dbReference type="EMBL" id="MFC5826823.1"/>
    </source>
</evidence>
<evidence type="ECO:0000313" key="5">
    <source>
        <dbReference type="Proteomes" id="UP001596058"/>
    </source>
</evidence>
<organism evidence="4 5">
    <name type="scientific">Nonomuraea insulae</name>
    <dbReference type="NCBI Taxonomy" id="1616787"/>
    <lineage>
        <taxon>Bacteria</taxon>
        <taxon>Bacillati</taxon>
        <taxon>Actinomycetota</taxon>
        <taxon>Actinomycetes</taxon>
        <taxon>Streptosporangiales</taxon>
        <taxon>Streptosporangiaceae</taxon>
        <taxon>Nonomuraea</taxon>
    </lineage>
</organism>
<accession>A0ABW1CPL5</accession>
<feature type="region of interest" description="Disordered" evidence="1">
    <location>
        <begin position="219"/>
        <end position="276"/>
    </location>
</feature>
<keyword evidence="5" id="KW-1185">Reference proteome</keyword>
<reference evidence="5" key="1">
    <citation type="journal article" date="2019" name="Int. J. Syst. Evol. Microbiol.">
        <title>The Global Catalogue of Microorganisms (GCM) 10K type strain sequencing project: providing services to taxonomists for standard genome sequencing and annotation.</title>
        <authorList>
            <consortium name="The Broad Institute Genomics Platform"/>
            <consortium name="The Broad Institute Genome Sequencing Center for Infectious Disease"/>
            <person name="Wu L."/>
            <person name="Ma J."/>
        </authorList>
    </citation>
    <scope>NUCLEOTIDE SEQUENCE [LARGE SCALE GENOMIC DNA]</scope>
    <source>
        <strain evidence="5">CCUG 53903</strain>
    </source>
</reference>
<name>A0ABW1CPL5_9ACTN</name>
<sequence length="276" mass="28487">MASVQLGQVVSPIDREEAARKAAEELLNPDYAKESLFDLIYRRVMQFLGDLVDAATGGGSAGSIIATVVIVAIILGLIVLIAWQLRRTARRKALGVGGIFGERAMTADGHRQLATQLAAEGHWTEAVQERLRAIARDLEERALVDGMPGRTAHELAVEAAVSLPSFAEELTAAARSFDDVTYGGMAGTREAYEKMSSLDDRLRQARPVPLVTAGVAAGSPASAASLPVGPPQNGPMPVGPMPSGPPQNGPMPGGPPPGVPPQSGPPQGGPGGGVGV</sequence>
<dbReference type="InterPro" id="IPR025403">
    <property type="entry name" value="TgpA-like_C"/>
</dbReference>
<dbReference type="Pfam" id="PF13559">
    <property type="entry name" value="DUF4129"/>
    <property type="match status" value="1"/>
</dbReference>
<gene>
    <name evidence="4" type="ORF">ACFPZ3_23370</name>
</gene>
<dbReference type="EMBL" id="JBHSPA010000027">
    <property type="protein sequence ID" value="MFC5826823.1"/>
    <property type="molecule type" value="Genomic_DNA"/>
</dbReference>
<proteinExistence type="predicted"/>
<keyword evidence="2" id="KW-0812">Transmembrane</keyword>
<evidence type="ECO:0000256" key="1">
    <source>
        <dbReference type="SAM" id="MobiDB-lite"/>
    </source>
</evidence>
<evidence type="ECO:0000259" key="3">
    <source>
        <dbReference type="Pfam" id="PF13559"/>
    </source>
</evidence>
<keyword evidence="2" id="KW-0472">Membrane</keyword>
<protein>
    <submittedName>
        <fullName evidence="4">DUF4129 domain-containing protein</fullName>
    </submittedName>
</protein>
<feature type="transmembrane region" description="Helical" evidence="2">
    <location>
        <begin position="61"/>
        <end position="83"/>
    </location>
</feature>
<dbReference type="RefSeq" id="WP_379516331.1">
    <property type="nucleotide sequence ID" value="NZ_JBHSPA010000027.1"/>
</dbReference>